<feature type="region of interest" description="Disordered" evidence="2">
    <location>
        <begin position="254"/>
        <end position="283"/>
    </location>
</feature>
<dbReference type="Proteomes" id="UP001206925">
    <property type="component" value="Unassembled WGS sequence"/>
</dbReference>
<dbReference type="InterPro" id="IPR050452">
    <property type="entry name" value="Metacaspase"/>
</dbReference>
<dbReference type="EMBL" id="JAMZMK010011685">
    <property type="protein sequence ID" value="KAI7726385.1"/>
    <property type="molecule type" value="Genomic_DNA"/>
</dbReference>
<evidence type="ECO:0000313" key="5">
    <source>
        <dbReference type="Proteomes" id="UP001206925"/>
    </source>
</evidence>
<protein>
    <recommendedName>
        <fullName evidence="3">Peptidase C14 caspase domain-containing protein</fullName>
    </recommendedName>
</protein>
<dbReference type="InterPro" id="IPR029030">
    <property type="entry name" value="Caspase-like_dom_sf"/>
</dbReference>
<dbReference type="PANTHER" id="PTHR48104">
    <property type="entry name" value="METACASPASE-4"/>
    <property type="match status" value="1"/>
</dbReference>
<dbReference type="Gene3D" id="3.40.50.12660">
    <property type="match status" value="2"/>
</dbReference>
<keyword evidence="5" id="KW-1185">Reference proteome</keyword>
<comment type="similarity">
    <text evidence="1">Belongs to the peptidase C14B family.</text>
</comment>
<dbReference type="SUPFAM" id="SSF52129">
    <property type="entry name" value="Caspase-like"/>
    <property type="match status" value="1"/>
</dbReference>
<comment type="caution">
    <text evidence="4">The sequence shown here is derived from an EMBL/GenBank/DDBJ whole genome shotgun (WGS) entry which is preliminary data.</text>
</comment>
<sequence>MDKSQMDIIYVKKITYQYSIYYPQKQLDTPHTKIQNNIIKSKASLTTTSHQIPIILLSITCCNIIMAKKAVLIGCNYAGTKAELRGCVNDVKRMHRCLVDRYGFSDDDINILIDTDDSYTQPTGRNIRKALSDLVSSAEPGDFLFVHYSGHGTRLPAESGDDDDTGYDECIVPCDFNLINDDDFRELVDQVPHGCQITIVSDSCHSGGLIDEAKEQIGESYKNNTNEEEDEKESGSGFGFRSFLHKTAENALESRGISLPSGLRHNKRREEEEEEEEVEERTYGDLHVKNKSLPISTLIDILKQQTGKDDIDVGKVRPTLFDMFGEDSSPKVKKFMNVLLNKLQGGESGGSGGGFFGMVGSLAQEFLKQKLENDSEYAKPAMETEVGRKEDAYAGSKKRDLPENGILISGCQTHETSADATPSGKPDQAYGALSNAIQTILESNDDVSNHQLVTEARRLLKKQGFTQNPGLYCDDNHAQASFVC</sequence>
<reference evidence="4" key="1">
    <citation type="submission" date="2022-06" db="EMBL/GenBank/DDBJ databases">
        <title>Uncovering the hologenomic basis of an extraordinary plant invasion.</title>
        <authorList>
            <person name="Bieker V.C."/>
            <person name="Martin M.D."/>
            <person name="Gilbert T."/>
            <person name="Hodgins K."/>
            <person name="Battlay P."/>
            <person name="Petersen B."/>
            <person name="Wilson J."/>
        </authorList>
    </citation>
    <scope>NUCLEOTIDE SEQUENCE</scope>
    <source>
        <strain evidence="4">AA19_3_7</strain>
        <tissue evidence="4">Leaf</tissue>
    </source>
</reference>
<dbReference type="Pfam" id="PF00656">
    <property type="entry name" value="Peptidase_C14"/>
    <property type="match status" value="1"/>
</dbReference>
<dbReference type="GO" id="GO:0004197">
    <property type="term" value="F:cysteine-type endopeptidase activity"/>
    <property type="evidence" value="ECO:0007669"/>
    <property type="project" value="InterPro"/>
</dbReference>
<evidence type="ECO:0000259" key="3">
    <source>
        <dbReference type="Pfam" id="PF00656"/>
    </source>
</evidence>
<proteinExistence type="inferred from homology"/>
<dbReference type="InterPro" id="IPR011600">
    <property type="entry name" value="Pept_C14_caspase"/>
</dbReference>
<dbReference type="PANTHER" id="PTHR48104:SF47">
    <property type="entry name" value="METACASPASE 4-RELATED"/>
    <property type="match status" value="1"/>
</dbReference>
<organism evidence="4 5">
    <name type="scientific">Ambrosia artemisiifolia</name>
    <name type="common">Common ragweed</name>
    <dbReference type="NCBI Taxonomy" id="4212"/>
    <lineage>
        <taxon>Eukaryota</taxon>
        <taxon>Viridiplantae</taxon>
        <taxon>Streptophyta</taxon>
        <taxon>Embryophyta</taxon>
        <taxon>Tracheophyta</taxon>
        <taxon>Spermatophyta</taxon>
        <taxon>Magnoliopsida</taxon>
        <taxon>eudicotyledons</taxon>
        <taxon>Gunneridae</taxon>
        <taxon>Pentapetalae</taxon>
        <taxon>asterids</taxon>
        <taxon>campanulids</taxon>
        <taxon>Asterales</taxon>
        <taxon>Asteraceae</taxon>
        <taxon>Asteroideae</taxon>
        <taxon>Heliantheae alliance</taxon>
        <taxon>Heliantheae</taxon>
        <taxon>Ambrosia</taxon>
    </lineage>
</organism>
<evidence type="ECO:0000256" key="1">
    <source>
        <dbReference type="ARBA" id="ARBA00009005"/>
    </source>
</evidence>
<dbReference type="GO" id="GO:0005737">
    <property type="term" value="C:cytoplasm"/>
    <property type="evidence" value="ECO:0007669"/>
    <property type="project" value="TreeGrafter"/>
</dbReference>
<evidence type="ECO:0000256" key="2">
    <source>
        <dbReference type="SAM" id="MobiDB-lite"/>
    </source>
</evidence>
<dbReference type="GO" id="GO:0006508">
    <property type="term" value="P:proteolysis"/>
    <property type="evidence" value="ECO:0007669"/>
    <property type="project" value="InterPro"/>
</dbReference>
<accession>A0AAD5G2P5</accession>
<dbReference type="AlphaFoldDB" id="A0AAD5G2P5"/>
<gene>
    <name evidence="4" type="ORF">M8C21_018845</name>
</gene>
<feature type="domain" description="Peptidase C14 caspase" evidence="3">
    <location>
        <begin position="68"/>
        <end position="474"/>
    </location>
</feature>
<evidence type="ECO:0000313" key="4">
    <source>
        <dbReference type="EMBL" id="KAI7726385.1"/>
    </source>
</evidence>
<name>A0AAD5G2P5_AMBAR</name>